<feature type="transmembrane region" description="Helical" evidence="1">
    <location>
        <begin position="29"/>
        <end position="49"/>
    </location>
</feature>
<dbReference type="Proteomes" id="UP000053660">
    <property type="component" value="Unassembled WGS sequence"/>
</dbReference>
<evidence type="ECO:0000256" key="1">
    <source>
        <dbReference type="SAM" id="Phobius"/>
    </source>
</evidence>
<proteinExistence type="predicted"/>
<evidence type="ECO:0000313" key="2">
    <source>
        <dbReference type="EMBL" id="KHJ80229.1"/>
    </source>
</evidence>
<evidence type="ECO:0000313" key="3">
    <source>
        <dbReference type="Proteomes" id="UP000053660"/>
    </source>
</evidence>
<keyword evidence="3" id="KW-1185">Reference proteome</keyword>
<sequence length="147" mass="16966">MSFRNYIRLRRCHSIIVDDNVIFKIHQGVIVFPHVQIHFTFFALFWVFYRREAFGCIPSLIWRKHVDTSLTSTNVQPNDRITDILADHGRVPLSQIAAEVERMEEDDTATAVPLATSVPPCDRQSIIFFREYVCSFINSCACRGLST</sequence>
<protein>
    <submittedName>
        <fullName evidence="2">Uncharacterized protein</fullName>
    </submittedName>
</protein>
<dbReference type="AlphaFoldDB" id="A0A0B1S5M2"/>
<organism evidence="2 3">
    <name type="scientific">Oesophagostomum dentatum</name>
    <name type="common">Nodular worm</name>
    <dbReference type="NCBI Taxonomy" id="61180"/>
    <lineage>
        <taxon>Eukaryota</taxon>
        <taxon>Metazoa</taxon>
        <taxon>Ecdysozoa</taxon>
        <taxon>Nematoda</taxon>
        <taxon>Chromadorea</taxon>
        <taxon>Rhabditida</taxon>
        <taxon>Rhabditina</taxon>
        <taxon>Rhabditomorpha</taxon>
        <taxon>Strongyloidea</taxon>
        <taxon>Strongylidae</taxon>
        <taxon>Oesophagostomum</taxon>
    </lineage>
</organism>
<gene>
    <name evidence="2" type="ORF">OESDEN_20098</name>
</gene>
<reference evidence="2 3" key="1">
    <citation type="submission" date="2014-03" db="EMBL/GenBank/DDBJ databases">
        <title>Draft genome of the hookworm Oesophagostomum dentatum.</title>
        <authorList>
            <person name="Mitreva M."/>
        </authorList>
    </citation>
    <scope>NUCLEOTIDE SEQUENCE [LARGE SCALE GENOMIC DNA]</scope>
    <source>
        <strain evidence="2 3">OD-Hann</strain>
    </source>
</reference>
<dbReference type="EMBL" id="KN601394">
    <property type="protein sequence ID" value="KHJ80229.1"/>
    <property type="molecule type" value="Genomic_DNA"/>
</dbReference>
<accession>A0A0B1S5M2</accession>
<keyword evidence="1" id="KW-0472">Membrane</keyword>
<keyword evidence="1" id="KW-0812">Transmembrane</keyword>
<name>A0A0B1S5M2_OESDE</name>
<keyword evidence="1" id="KW-1133">Transmembrane helix</keyword>